<dbReference type="GO" id="GO:0005524">
    <property type="term" value="F:ATP binding"/>
    <property type="evidence" value="ECO:0007669"/>
    <property type="project" value="UniProtKB-KW"/>
</dbReference>
<dbReference type="Pfam" id="PF00005">
    <property type="entry name" value="ABC_tran"/>
    <property type="match status" value="1"/>
</dbReference>
<dbReference type="Gene3D" id="3.40.50.300">
    <property type="entry name" value="P-loop containing nucleotide triphosphate hydrolases"/>
    <property type="match status" value="1"/>
</dbReference>
<gene>
    <name evidence="5" type="ORF">GCM10009844_40760</name>
</gene>
<dbReference type="RefSeq" id="WP_344156920.1">
    <property type="nucleotide sequence ID" value="NZ_BAAAQR010000015.1"/>
</dbReference>
<keyword evidence="2" id="KW-0547">Nucleotide-binding</keyword>
<protein>
    <submittedName>
        <fullName evidence="5">ABC transporter ATP-binding protein</fullName>
    </submittedName>
</protein>
<sequence length="258" mass="28525">MKTVRNRHAGAEEAHRHVDDGVIVQASGVHKTYDTGQVRVEALKGIDLSLRRGEMVAVMGPSGCGKTTLLNCLSGIDEIDEGQVLIEGVSLAELPDRARTRYRAERMGFVFQFYNLMPVLSAVENVEMALLLAGRATREARQLAMEALSLVGLAERADHVPEEMSGGERQRVTIARALVNDPAIVWADEPTGDLDSETAEDVTTLMRRLNRERGLTFLIVTHDIAVGRRTDRILRMLDGRVVDEQRMEEADVRPSDPA</sequence>
<dbReference type="EMBL" id="BAAAQR010000015">
    <property type="protein sequence ID" value="GAA2154652.1"/>
    <property type="molecule type" value="Genomic_DNA"/>
</dbReference>
<organism evidence="5 6">
    <name type="scientific">Nocardioides koreensis</name>
    <dbReference type="NCBI Taxonomy" id="433651"/>
    <lineage>
        <taxon>Bacteria</taxon>
        <taxon>Bacillati</taxon>
        <taxon>Actinomycetota</taxon>
        <taxon>Actinomycetes</taxon>
        <taxon>Propionibacteriales</taxon>
        <taxon>Nocardioidaceae</taxon>
        <taxon>Nocardioides</taxon>
    </lineage>
</organism>
<feature type="domain" description="ABC transporter" evidence="4">
    <location>
        <begin position="24"/>
        <end position="258"/>
    </location>
</feature>
<comment type="caution">
    <text evidence="5">The sequence shown here is derived from an EMBL/GenBank/DDBJ whole genome shotgun (WGS) entry which is preliminary data.</text>
</comment>
<dbReference type="InterPro" id="IPR015854">
    <property type="entry name" value="ABC_transpr_LolD-like"/>
</dbReference>
<keyword evidence="3 5" id="KW-0067">ATP-binding</keyword>
<dbReference type="InterPro" id="IPR017911">
    <property type="entry name" value="MacB-like_ATP-bd"/>
</dbReference>
<dbReference type="PANTHER" id="PTHR24220">
    <property type="entry name" value="IMPORT ATP-BINDING PROTEIN"/>
    <property type="match status" value="1"/>
</dbReference>
<evidence type="ECO:0000256" key="1">
    <source>
        <dbReference type="ARBA" id="ARBA00022448"/>
    </source>
</evidence>
<dbReference type="SUPFAM" id="SSF52540">
    <property type="entry name" value="P-loop containing nucleoside triphosphate hydrolases"/>
    <property type="match status" value="1"/>
</dbReference>
<name>A0ABN3A609_9ACTN</name>
<dbReference type="CDD" id="cd03255">
    <property type="entry name" value="ABC_MJ0796_LolCDE_FtsE"/>
    <property type="match status" value="1"/>
</dbReference>
<dbReference type="SMART" id="SM00382">
    <property type="entry name" value="AAA"/>
    <property type="match status" value="1"/>
</dbReference>
<accession>A0ABN3A609</accession>
<evidence type="ECO:0000256" key="2">
    <source>
        <dbReference type="ARBA" id="ARBA00022741"/>
    </source>
</evidence>
<dbReference type="PROSITE" id="PS00211">
    <property type="entry name" value="ABC_TRANSPORTER_1"/>
    <property type="match status" value="1"/>
</dbReference>
<evidence type="ECO:0000313" key="5">
    <source>
        <dbReference type="EMBL" id="GAA2154652.1"/>
    </source>
</evidence>
<evidence type="ECO:0000313" key="6">
    <source>
        <dbReference type="Proteomes" id="UP001501771"/>
    </source>
</evidence>
<dbReference type="InterPro" id="IPR027417">
    <property type="entry name" value="P-loop_NTPase"/>
</dbReference>
<evidence type="ECO:0000259" key="4">
    <source>
        <dbReference type="PROSITE" id="PS50893"/>
    </source>
</evidence>
<reference evidence="5 6" key="1">
    <citation type="journal article" date="2019" name="Int. J. Syst. Evol. Microbiol.">
        <title>The Global Catalogue of Microorganisms (GCM) 10K type strain sequencing project: providing services to taxonomists for standard genome sequencing and annotation.</title>
        <authorList>
            <consortium name="The Broad Institute Genomics Platform"/>
            <consortium name="The Broad Institute Genome Sequencing Center for Infectious Disease"/>
            <person name="Wu L."/>
            <person name="Ma J."/>
        </authorList>
    </citation>
    <scope>NUCLEOTIDE SEQUENCE [LARGE SCALE GENOMIC DNA]</scope>
    <source>
        <strain evidence="5 6">JCM 16022</strain>
    </source>
</reference>
<keyword evidence="1" id="KW-0813">Transport</keyword>
<dbReference type="InterPro" id="IPR017871">
    <property type="entry name" value="ABC_transporter-like_CS"/>
</dbReference>
<dbReference type="PANTHER" id="PTHR24220:SF86">
    <property type="entry name" value="ABC TRANSPORTER ABCH.1"/>
    <property type="match status" value="1"/>
</dbReference>
<dbReference type="InterPro" id="IPR003593">
    <property type="entry name" value="AAA+_ATPase"/>
</dbReference>
<dbReference type="Proteomes" id="UP001501771">
    <property type="component" value="Unassembled WGS sequence"/>
</dbReference>
<dbReference type="InterPro" id="IPR003439">
    <property type="entry name" value="ABC_transporter-like_ATP-bd"/>
</dbReference>
<dbReference type="PROSITE" id="PS50893">
    <property type="entry name" value="ABC_TRANSPORTER_2"/>
    <property type="match status" value="1"/>
</dbReference>
<proteinExistence type="predicted"/>
<keyword evidence="6" id="KW-1185">Reference proteome</keyword>
<evidence type="ECO:0000256" key="3">
    <source>
        <dbReference type="ARBA" id="ARBA00022840"/>
    </source>
</evidence>